<dbReference type="PROSITE" id="PS50011">
    <property type="entry name" value="PROTEIN_KINASE_DOM"/>
    <property type="match status" value="1"/>
</dbReference>
<evidence type="ECO:0000256" key="3">
    <source>
        <dbReference type="ARBA" id="ARBA00022490"/>
    </source>
</evidence>
<dbReference type="SMART" id="SM00220">
    <property type="entry name" value="S_TKc"/>
    <property type="match status" value="1"/>
</dbReference>
<gene>
    <name evidence="16" type="ORF">KP509_21G041200</name>
</gene>
<keyword evidence="9 13" id="KW-0067">ATP-binding</keyword>
<dbReference type="PROSITE" id="PS00108">
    <property type="entry name" value="PROTEIN_KINASE_ST"/>
    <property type="match status" value="1"/>
</dbReference>
<dbReference type="FunFam" id="1.10.510.10:FF:000335">
    <property type="entry name" value="receptor-like cytosolic serine/threonine-protein kinase RBK2"/>
    <property type="match status" value="1"/>
</dbReference>
<dbReference type="CDD" id="cd14066">
    <property type="entry name" value="STKc_IRAK"/>
    <property type="match status" value="1"/>
</dbReference>
<comment type="caution">
    <text evidence="16">The sequence shown here is derived from an EMBL/GenBank/DDBJ whole genome shotgun (WGS) entry which is preliminary data.</text>
</comment>
<keyword evidence="4 14" id="KW-0723">Serine/threonine-protein kinase</keyword>
<evidence type="ECO:0000256" key="8">
    <source>
        <dbReference type="ARBA" id="ARBA00022777"/>
    </source>
</evidence>
<evidence type="ECO:0000256" key="10">
    <source>
        <dbReference type="ARBA" id="ARBA00047899"/>
    </source>
</evidence>
<sequence>MQYITPKSTSLKQSGSCIPMIDRCFFPELPSEIDDTSAPLNAERISEDILENRLQRLNDSSTVLTIDGSTDHVIPNADAAFLSQGLVDDQGSGSGVAFHKRICIPLWKKVKSAHAPQLLQHVHETSVDINFYSSRGGSALQGKRIMHHYGIPKDEIALSGKITLSPLLCPWRCFTIEEIRDATRDFHADNIVGKGGFAKVYKGILPGGDVIAIKELYQSNTAEMKEKEFLIEIGIMAHVRHPNITPLIGFCLEGGLYLVYNFYLNGSLAENLHGTRVNSFDWSLRYKVAFGIAQGLLYLHEQCRRRIIHRDIKASNILLDGDFEPHIADFGLAKWLPKDWSHHSVSPVEGTFGYLAPEYHMHGIVDEKIDTYSYGVLLLEIISGRRPIDDSQQCLIHWAKPLLESQNMEDLADPDLRGCYNRQQMRCMLSAAEMCVRQSSISRPPMSQDRGNKRNMEEEVGLVPSPYTWDGQSTTSFMEICITVIGYGACDCLE</sequence>
<evidence type="ECO:0000256" key="6">
    <source>
        <dbReference type="ARBA" id="ARBA00022679"/>
    </source>
</evidence>
<comment type="subunit">
    <text evidence="12">Interacts with ARAC5 and ARAC10.</text>
</comment>
<dbReference type="OrthoDB" id="4062651at2759"/>
<dbReference type="GO" id="GO:0051020">
    <property type="term" value="F:GTPase binding"/>
    <property type="evidence" value="ECO:0007669"/>
    <property type="project" value="UniProtKB-ARBA"/>
</dbReference>
<evidence type="ECO:0000259" key="15">
    <source>
        <dbReference type="PROSITE" id="PS50011"/>
    </source>
</evidence>
<dbReference type="EMBL" id="CM035426">
    <property type="protein sequence ID" value="KAH7315244.1"/>
    <property type="molecule type" value="Genomic_DNA"/>
</dbReference>
<dbReference type="GO" id="GO:0005524">
    <property type="term" value="F:ATP binding"/>
    <property type="evidence" value="ECO:0007669"/>
    <property type="project" value="UniProtKB-UniRule"/>
</dbReference>
<dbReference type="EC" id="2.7.11.1" evidence="2"/>
<evidence type="ECO:0000256" key="4">
    <source>
        <dbReference type="ARBA" id="ARBA00022527"/>
    </source>
</evidence>
<dbReference type="InterPro" id="IPR017441">
    <property type="entry name" value="Protein_kinase_ATP_BS"/>
</dbReference>
<proteinExistence type="inferred from homology"/>
<dbReference type="Pfam" id="PF00069">
    <property type="entry name" value="Pkinase"/>
    <property type="match status" value="1"/>
</dbReference>
<evidence type="ECO:0000256" key="2">
    <source>
        <dbReference type="ARBA" id="ARBA00012513"/>
    </source>
</evidence>
<feature type="domain" description="Protein kinase" evidence="15">
    <location>
        <begin position="186"/>
        <end position="468"/>
    </location>
</feature>
<evidence type="ECO:0000256" key="13">
    <source>
        <dbReference type="PROSITE-ProRule" id="PRU10141"/>
    </source>
</evidence>
<evidence type="ECO:0000256" key="7">
    <source>
        <dbReference type="ARBA" id="ARBA00022741"/>
    </source>
</evidence>
<dbReference type="InterPro" id="IPR008271">
    <property type="entry name" value="Ser/Thr_kinase_AS"/>
</dbReference>
<evidence type="ECO:0000256" key="14">
    <source>
        <dbReference type="RuleBase" id="RU000304"/>
    </source>
</evidence>
<dbReference type="InterPro" id="IPR011009">
    <property type="entry name" value="Kinase-like_dom_sf"/>
</dbReference>
<comment type="similarity">
    <text evidence="14">Belongs to the protein kinase superfamily.</text>
</comment>
<evidence type="ECO:0000256" key="12">
    <source>
        <dbReference type="ARBA" id="ARBA00063228"/>
    </source>
</evidence>
<keyword evidence="17" id="KW-1185">Reference proteome</keyword>
<dbReference type="Gene3D" id="3.30.200.20">
    <property type="entry name" value="Phosphorylase Kinase, domain 1"/>
    <property type="match status" value="1"/>
</dbReference>
<dbReference type="GO" id="GO:0004674">
    <property type="term" value="F:protein serine/threonine kinase activity"/>
    <property type="evidence" value="ECO:0007669"/>
    <property type="project" value="UniProtKB-KW"/>
</dbReference>
<name>A0A8T2SC43_CERRI</name>
<dbReference type="InterPro" id="IPR046958">
    <property type="entry name" value="RBK1/2/STUNTED"/>
</dbReference>
<dbReference type="PANTHER" id="PTHR47987">
    <property type="entry name" value="OS08G0249100 PROTEIN"/>
    <property type="match status" value="1"/>
</dbReference>
<evidence type="ECO:0000256" key="9">
    <source>
        <dbReference type="ARBA" id="ARBA00022840"/>
    </source>
</evidence>
<evidence type="ECO:0000313" key="16">
    <source>
        <dbReference type="EMBL" id="KAH7315244.1"/>
    </source>
</evidence>
<dbReference type="InterPro" id="IPR000719">
    <property type="entry name" value="Prot_kinase_dom"/>
</dbReference>
<comment type="catalytic activity">
    <reaction evidence="11">
        <text>L-seryl-[protein] + ATP = O-phospho-L-seryl-[protein] + ADP + H(+)</text>
        <dbReference type="Rhea" id="RHEA:17989"/>
        <dbReference type="Rhea" id="RHEA-COMP:9863"/>
        <dbReference type="Rhea" id="RHEA-COMP:11604"/>
        <dbReference type="ChEBI" id="CHEBI:15378"/>
        <dbReference type="ChEBI" id="CHEBI:29999"/>
        <dbReference type="ChEBI" id="CHEBI:30616"/>
        <dbReference type="ChEBI" id="CHEBI:83421"/>
        <dbReference type="ChEBI" id="CHEBI:456216"/>
        <dbReference type="EC" id="2.7.11.1"/>
    </reaction>
</comment>
<keyword evidence="5" id="KW-0597">Phosphoprotein</keyword>
<feature type="binding site" evidence="13">
    <location>
        <position position="214"/>
    </location>
    <ligand>
        <name>ATP</name>
        <dbReference type="ChEBI" id="CHEBI:30616"/>
    </ligand>
</feature>
<evidence type="ECO:0000256" key="5">
    <source>
        <dbReference type="ARBA" id="ARBA00022553"/>
    </source>
</evidence>
<keyword evidence="3" id="KW-0963">Cytoplasm</keyword>
<dbReference type="GO" id="GO:0005737">
    <property type="term" value="C:cytoplasm"/>
    <property type="evidence" value="ECO:0007669"/>
    <property type="project" value="UniProtKB-SubCell"/>
</dbReference>
<evidence type="ECO:0000313" key="17">
    <source>
        <dbReference type="Proteomes" id="UP000825935"/>
    </source>
</evidence>
<accession>A0A8T2SC43</accession>
<keyword evidence="8" id="KW-0418">Kinase</keyword>
<comment type="subcellular location">
    <subcellularLocation>
        <location evidence="1">Cytoplasm</location>
    </subcellularLocation>
</comment>
<dbReference type="PROSITE" id="PS00107">
    <property type="entry name" value="PROTEIN_KINASE_ATP"/>
    <property type="match status" value="1"/>
</dbReference>
<keyword evidence="7 13" id="KW-0547">Nucleotide-binding</keyword>
<comment type="catalytic activity">
    <reaction evidence="10">
        <text>L-threonyl-[protein] + ATP = O-phospho-L-threonyl-[protein] + ADP + H(+)</text>
        <dbReference type="Rhea" id="RHEA:46608"/>
        <dbReference type="Rhea" id="RHEA-COMP:11060"/>
        <dbReference type="Rhea" id="RHEA-COMP:11605"/>
        <dbReference type="ChEBI" id="CHEBI:15378"/>
        <dbReference type="ChEBI" id="CHEBI:30013"/>
        <dbReference type="ChEBI" id="CHEBI:30616"/>
        <dbReference type="ChEBI" id="CHEBI:61977"/>
        <dbReference type="ChEBI" id="CHEBI:456216"/>
        <dbReference type="EC" id="2.7.11.1"/>
    </reaction>
</comment>
<dbReference type="Gene3D" id="1.10.510.10">
    <property type="entry name" value="Transferase(Phosphotransferase) domain 1"/>
    <property type="match status" value="1"/>
</dbReference>
<organism evidence="16 17">
    <name type="scientific">Ceratopteris richardii</name>
    <name type="common">Triangle waterfern</name>
    <dbReference type="NCBI Taxonomy" id="49495"/>
    <lineage>
        <taxon>Eukaryota</taxon>
        <taxon>Viridiplantae</taxon>
        <taxon>Streptophyta</taxon>
        <taxon>Embryophyta</taxon>
        <taxon>Tracheophyta</taxon>
        <taxon>Polypodiopsida</taxon>
        <taxon>Polypodiidae</taxon>
        <taxon>Polypodiales</taxon>
        <taxon>Pteridineae</taxon>
        <taxon>Pteridaceae</taxon>
        <taxon>Parkerioideae</taxon>
        <taxon>Ceratopteris</taxon>
    </lineage>
</organism>
<protein>
    <recommendedName>
        <fullName evidence="2">non-specific serine/threonine protein kinase</fullName>
        <ecNumber evidence="2">2.7.11.1</ecNumber>
    </recommendedName>
</protein>
<reference evidence="16" key="1">
    <citation type="submission" date="2021-08" db="EMBL/GenBank/DDBJ databases">
        <title>WGS assembly of Ceratopteris richardii.</title>
        <authorList>
            <person name="Marchant D.B."/>
            <person name="Chen G."/>
            <person name="Jenkins J."/>
            <person name="Shu S."/>
            <person name="Leebens-Mack J."/>
            <person name="Grimwood J."/>
            <person name="Schmutz J."/>
            <person name="Soltis P."/>
            <person name="Soltis D."/>
            <person name="Chen Z.-H."/>
        </authorList>
    </citation>
    <scope>NUCLEOTIDE SEQUENCE</scope>
    <source>
        <strain evidence="16">Whitten #5841</strain>
        <tissue evidence="16">Leaf</tissue>
    </source>
</reference>
<evidence type="ECO:0000256" key="11">
    <source>
        <dbReference type="ARBA" id="ARBA00048679"/>
    </source>
</evidence>
<dbReference type="SUPFAM" id="SSF56112">
    <property type="entry name" value="Protein kinase-like (PK-like)"/>
    <property type="match status" value="1"/>
</dbReference>
<dbReference type="Proteomes" id="UP000825935">
    <property type="component" value="Chromosome 21"/>
</dbReference>
<keyword evidence="6" id="KW-0808">Transferase</keyword>
<evidence type="ECO:0000256" key="1">
    <source>
        <dbReference type="ARBA" id="ARBA00004496"/>
    </source>
</evidence>
<dbReference type="AlphaFoldDB" id="A0A8T2SC43"/>